<dbReference type="SUPFAM" id="SSF46785">
    <property type="entry name" value="Winged helix' DNA-binding domain"/>
    <property type="match status" value="1"/>
</dbReference>
<accession>A0A9D2SHD3</accession>
<dbReference type="InterPro" id="IPR002481">
    <property type="entry name" value="FUR"/>
</dbReference>
<dbReference type="Proteomes" id="UP000823910">
    <property type="component" value="Unassembled WGS sequence"/>
</dbReference>
<sequence>MTDQKEMIISELQKNGKRITDQRRILLDVILEGKWSSCKEIYYMASKRDPSIGLATVYRMVAVLEEMGFLRKGYRYYYPGSKRGEEKEVF</sequence>
<dbReference type="AlphaFoldDB" id="A0A9D2SHD3"/>
<dbReference type="Pfam" id="PF01475">
    <property type="entry name" value="FUR"/>
    <property type="match status" value="1"/>
</dbReference>
<protein>
    <submittedName>
        <fullName evidence="1">Transcriptional repressor</fullName>
    </submittedName>
</protein>
<dbReference type="InterPro" id="IPR036390">
    <property type="entry name" value="WH_DNA-bd_sf"/>
</dbReference>
<dbReference type="InterPro" id="IPR036388">
    <property type="entry name" value="WH-like_DNA-bd_sf"/>
</dbReference>
<gene>
    <name evidence="1" type="ORF">H9704_03055</name>
</gene>
<reference evidence="1" key="1">
    <citation type="journal article" date="2021" name="PeerJ">
        <title>Extensive microbial diversity within the chicken gut microbiome revealed by metagenomics and culture.</title>
        <authorList>
            <person name="Gilroy R."/>
            <person name="Ravi A."/>
            <person name="Getino M."/>
            <person name="Pursley I."/>
            <person name="Horton D.L."/>
            <person name="Alikhan N.F."/>
            <person name="Baker D."/>
            <person name="Gharbi K."/>
            <person name="Hall N."/>
            <person name="Watson M."/>
            <person name="Adriaenssens E.M."/>
            <person name="Foster-Nyarko E."/>
            <person name="Jarju S."/>
            <person name="Secka A."/>
            <person name="Antonio M."/>
            <person name="Oren A."/>
            <person name="Chaudhuri R.R."/>
            <person name="La Ragione R."/>
            <person name="Hildebrand F."/>
            <person name="Pallen M.J."/>
        </authorList>
    </citation>
    <scope>NUCLEOTIDE SEQUENCE</scope>
    <source>
        <strain evidence="1">CHK180-15479</strain>
    </source>
</reference>
<dbReference type="GO" id="GO:0003700">
    <property type="term" value="F:DNA-binding transcription factor activity"/>
    <property type="evidence" value="ECO:0007669"/>
    <property type="project" value="InterPro"/>
</dbReference>
<name>A0A9D2SHD3_9FIRM</name>
<evidence type="ECO:0000313" key="1">
    <source>
        <dbReference type="EMBL" id="HJC05123.1"/>
    </source>
</evidence>
<dbReference type="Gene3D" id="1.10.10.10">
    <property type="entry name" value="Winged helix-like DNA-binding domain superfamily/Winged helix DNA-binding domain"/>
    <property type="match status" value="1"/>
</dbReference>
<dbReference type="EMBL" id="DWWT01000012">
    <property type="protein sequence ID" value="HJC05123.1"/>
    <property type="molecule type" value="Genomic_DNA"/>
</dbReference>
<proteinExistence type="predicted"/>
<evidence type="ECO:0000313" key="2">
    <source>
        <dbReference type="Proteomes" id="UP000823910"/>
    </source>
</evidence>
<reference evidence="1" key="2">
    <citation type="submission" date="2021-04" db="EMBL/GenBank/DDBJ databases">
        <authorList>
            <person name="Gilroy R."/>
        </authorList>
    </citation>
    <scope>NUCLEOTIDE SEQUENCE</scope>
    <source>
        <strain evidence="1">CHK180-15479</strain>
    </source>
</reference>
<organism evidence="1 2">
    <name type="scientific">Candidatus Enterocloster excrementipullorum</name>
    <dbReference type="NCBI Taxonomy" id="2838559"/>
    <lineage>
        <taxon>Bacteria</taxon>
        <taxon>Bacillati</taxon>
        <taxon>Bacillota</taxon>
        <taxon>Clostridia</taxon>
        <taxon>Lachnospirales</taxon>
        <taxon>Lachnospiraceae</taxon>
        <taxon>Enterocloster</taxon>
    </lineage>
</organism>
<comment type="caution">
    <text evidence="1">The sequence shown here is derived from an EMBL/GenBank/DDBJ whole genome shotgun (WGS) entry which is preliminary data.</text>
</comment>